<dbReference type="AlphaFoldDB" id="A0AAP2DJL2"/>
<dbReference type="RefSeq" id="WP_254163434.1">
    <property type="nucleotide sequence ID" value="NZ_JAHESF010000010.1"/>
</dbReference>
<gene>
    <name evidence="13" type="ORF">KK083_11785</name>
</gene>
<keyword evidence="14" id="KW-1185">Reference proteome</keyword>
<keyword evidence="4" id="KW-0808">Transferase</keyword>
<dbReference type="SMART" id="SM00387">
    <property type="entry name" value="HATPase_c"/>
    <property type="match status" value="1"/>
</dbReference>
<dbReference type="Pfam" id="PF02518">
    <property type="entry name" value="HATPase_c"/>
    <property type="match status" value="1"/>
</dbReference>
<dbReference type="Proteomes" id="UP001319200">
    <property type="component" value="Unassembled WGS sequence"/>
</dbReference>
<dbReference type="CDD" id="cd00082">
    <property type="entry name" value="HisKA"/>
    <property type="match status" value="2"/>
</dbReference>
<dbReference type="PROSITE" id="PS50109">
    <property type="entry name" value="HIS_KIN"/>
    <property type="match status" value="1"/>
</dbReference>
<dbReference type="SUPFAM" id="SSF52172">
    <property type="entry name" value="CheY-like"/>
    <property type="match status" value="1"/>
</dbReference>
<evidence type="ECO:0000256" key="8">
    <source>
        <dbReference type="ARBA" id="ARBA00023012"/>
    </source>
</evidence>
<dbReference type="GO" id="GO:0000155">
    <property type="term" value="F:phosphorelay sensor kinase activity"/>
    <property type="evidence" value="ECO:0007669"/>
    <property type="project" value="InterPro"/>
</dbReference>
<dbReference type="Gene3D" id="3.30.565.10">
    <property type="entry name" value="Histidine kinase-like ATPase, C-terminal domain"/>
    <property type="match status" value="1"/>
</dbReference>
<dbReference type="InterPro" id="IPR001610">
    <property type="entry name" value="PAC"/>
</dbReference>
<evidence type="ECO:0000256" key="2">
    <source>
        <dbReference type="ARBA" id="ARBA00012438"/>
    </source>
</evidence>
<dbReference type="PANTHER" id="PTHR43547">
    <property type="entry name" value="TWO-COMPONENT HISTIDINE KINASE"/>
    <property type="match status" value="1"/>
</dbReference>
<evidence type="ECO:0000256" key="1">
    <source>
        <dbReference type="ARBA" id="ARBA00000085"/>
    </source>
</evidence>
<keyword evidence="7" id="KW-0067">ATP-binding</keyword>
<dbReference type="Gene3D" id="1.10.287.130">
    <property type="match status" value="2"/>
</dbReference>
<dbReference type="SMART" id="SM00086">
    <property type="entry name" value="PAC"/>
    <property type="match status" value="2"/>
</dbReference>
<dbReference type="CDD" id="cd16922">
    <property type="entry name" value="HATPase_EvgS-ArcB-TorS-like"/>
    <property type="match status" value="1"/>
</dbReference>
<dbReference type="GO" id="GO:0005524">
    <property type="term" value="F:ATP binding"/>
    <property type="evidence" value="ECO:0007669"/>
    <property type="project" value="UniProtKB-KW"/>
</dbReference>
<dbReference type="InterPro" id="IPR013655">
    <property type="entry name" value="PAS_fold_3"/>
</dbReference>
<keyword evidence="8" id="KW-0902">Two-component regulatory system</keyword>
<dbReference type="InterPro" id="IPR003661">
    <property type="entry name" value="HisK_dim/P_dom"/>
</dbReference>
<dbReference type="FunFam" id="3.30.565.10:FF:000037">
    <property type="entry name" value="Hybrid sensor histidine kinase/response regulator"/>
    <property type="match status" value="1"/>
</dbReference>
<dbReference type="PRINTS" id="PR00344">
    <property type="entry name" value="BCTRLSENSOR"/>
</dbReference>
<dbReference type="Pfam" id="PF08447">
    <property type="entry name" value="PAS_3"/>
    <property type="match status" value="1"/>
</dbReference>
<evidence type="ECO:0000313" key="13">
    <source>
        <dbReference type="EMBL" id="MBT1697561.1"/>
    </source>
</evidence>
<name>A0AAP2DJL2_9BACT</name>
<keyword evidence="5" id="KW-0547">Nucleotide-binding</keyword>
<dbReference type="SMART" id="SM00388">
    <property type="entry name" value="HisKA"/>
    <property type="match status" value="2"/>
</dbReference>
<dbReference type="Pfam" id="PF00072">
    <property type="entry name" value="Response_reg"/>
    <property type="match status" value="1"/>
</dbReference>
<dbReference type="SUPFAM" id="SSF47384">
    <property type="entry name" value="Homodimeric domain of signal transducing histidine kinase"/>
    <property type="match status" value="2"/>
</dbReference>
<feature type="domain" description="PAC" evidence="12">
    <location>
        <begin position="206"/>
        <end position="257"/>
    </location>
</feature>
<dbReference type="InterPro" id="IPR011006">
    <property type="entry name" value="CheY-like_superfamily"/>
</dbReference>
<accession>A0AAP2DJL2</accession>
<feature type="modified residue" description="4-aspartylphosphate" evidence="9">
    <location>
        <position position="853"/>
    </location>
</feature>
<evidence type="ECO:0000259" key="12">
    <source>
        <dbReference type="PROSITE" id="PS50113"/>
    </source>
</evidence>
<dbReference type="EMBL" id="JAHESF010000010">
    <property type="protein sequence ID" value="MBT1697561.1"/>
    <property type="molecule type" value="Genomic_DNA"/>
</dbReference>
<evidence type="ECO:0000256" key="7">
    <source>
        <dbReference type="ARBA" id="ARBA00022840"/>
    </source>
</evidence>
<dbReference type="InterPro" id="IPR003594">
    <property type="entry name" value="HATPase_dom"/>
</dbReference>
<dbReference type="InterPro" id="IPR035965">
    <property type="entry name" value="PAS-like_dom_sf"/>
</dbReference>
<comment type="caution">
    <text evidence="13">The sequence shown here is derived from an EMBL/GenBank/DDBJ whole genome shotgun (WGS) entry which is preliminary data.</text>
</comment>
<sequence length="1053" mass="119345">MEMTLSTGNDTVINNELELIVKSRLLTFDGFWHLEDGVLGSLHDTFALPVTYDYLINIHNSNNLIYPDDLRAFLELLDSRSRNRSIDFNIRVINASGEIKSLRGSGTFVDTQRTKPSLADWDDATNDTEVKLKTFEYAEEVSSAGCWRWNLHTDVLNISSNLSRIFSLRLGRTMTGWEPFMQCIVAEDRERVWYALAAGKEQFKIFTVKFRVISPDGETRYLRCKGMPYESKSHENYLIGTVQDVTRYEKFTHTIKTQQAELAEKHKLLESVIQSDIVALSVLRPIRDAHGAIVDFEWVMANKLLKAMAQGQNVIGKKYTDIFPEAGVNGSLALMRQVMQTGERAVNEFYHQDRNVKGWFRGVYARMSDLVIVSAEDITSDKEAAQELMKNFQILRQTEAVAGIGSWEFILPDNQFTWSEGMYTIFEIPSGTKVGPETYLQFASKEDVAVAEKIVRHLKYDPAPFEEIINITAGGKRKTLKVKAMVINDENNNPWKVLGVDFDITAVTEFDRLKELNSRLRELDRAKTKFFSNVSHEFRTPLTLLLGPLEDLVKHGNTLPAQDLQKLEMVHRNGIRLQKLVNTLLDFSRIEAGRLEAFFQPTDLAGFTGELAANFRAAVEKAGLKFVVKADPGADHVYVNREMWEKIVLNLLSNAFKFTLRGKIEVAVRSKQRHVKLYVRDTGAGIAPDNVAKIFDRFVRIEGVKARTYEGTGIGLALVKELVTLHGGSIKVKSEPGVGTTFTVTIPKGKAHLPPKQIFESTDRLPETTLSLSYFQEAASWLQDTRPGGVKALTEKRDTSGKPVILLADDNADMRQYLTQVLSDDYRIVAVENGKKAIDVMEQGLKPDLVLADVMMPELDGHGLVSVMKSRERFARIPVVLLSARSGEEAKIEGIQSGADDYLVKPFSPRELRVLIQARIQVSAMRNIAAQELNSRNRELEQRVRERTSQLEESRLHIEKQNIHLLRKNEELSIVNEELTNFAFIASHDLREPLRKIRLFTQELIEREVQVMTEKGRSYARKIQDSVTRMNALIDDILAFSRATTGPRLKPCR</sequence>
<dbReference type="FunFam" id="1.10.287.130:FF:000045">
    <property type="entry name" value="Two-component system sensor histidine kinase/response regulator"/>
    <property type="match status" value="1"/>
</dbReference>
<dbReference type="CDD" id="cd00130">
    <property type="entry name" value="PAS"/>
    <property type="match status" value="1"/>
</dbReference>
<dbReference type="InterPro" id="IPR000700">
    <property type="entry name" value="PAS-assoc_C"/>
</dbReference>
<dbReference type="SUPFAM" id="SSF55874">
    <property type="entry name" value="ATPase domain of HSP90 chaperone/DNA topoisomerase II/histidine kinase"/>
    <property type="match status" value="1"/>
</dbReference>
<evidence type="ECO:0000259" key="11">
    <source>
        <dbReference type="PROSITE" id="PS50110"/>
    </source>
</evidence>
<keyword evidence="6" id="KW-0418">Kinase</keyword>
<keyword evidence="3 9" id="KW-0597">Phosphoprotein</keyword>
<proteinExistence type="predicted"/>
<evidence type="ECO:0000259" key="10">
    <source>
        <dbReference type="PROSITE" id="PS50109"/>
    </source>
</evidence>
<dbReference type="InterPro" id="IPR036890">
    <property type="entry name" value="HATPase_C_sf"/>
</dbReference>
<evidence type="ECO:0000256" key="4">
    <source>
        <dbReference type="ARBA" id="ARBA00022679"/>
    </source>
</evidence>
<dbReference type="InterPro" id="IPR004358">
    <property type="entry name" value="Sig_transdc_His_kin-like_C"/>
</dbReference>
<evidence type="ECO:0000256" key="3">
    <source>
        <dbReference type="ARBA" id="ARBA00022553"/>
    </source>
</evidence>
<feature type="domain" description="Histidine kinase" evidence="10">
    <location>
        <begin position="533"/>
        <end position="750"/>
    </location>
</feature>
<evidence type="ECO:0000256" key="5">
    <source>
        <dbReference type="ARBA" id="ARBA00022741"/>
    </source>
</evidence>
<dbReference type="EC" id="2.7.13.3" evidence="2"/>
<organism evidence="13 14">
    <name type="scientific">Chryseosolibacter histidini</name>
    <dbReference type="NCBI Taxonomy" id="2782349"/>
    <lineage>
        <taxon>Bacteria</taxon>
        <taxon>Pseudomonadati</taxon>
        <taxon>Bacteroidota</taxon>
        <taxon>Cytophagia</taxon>
        <taxon>Cytophagales</taxon>
        <taxon>Chryseotaleaceae</taxon>
        <taxon>Chryseosolibacter</taxon>
    </lineage>
</organism>
<evidence type="ECO:0000256" key="6">
    <source>
        <dbReference type="ARBA" id="ARBA00022777"/>
    </source>
</evidence>
<dbReference type="PROSITE" id="PS50110">
    <property type="entry name" value="RESPONSE_REGULATORY"/>
    <property type="match status" value="1"/>
</dbReference>
<dbReference type="SUPFAM" id="SSF55785">
    <property type="entry name" value="PYP-like sensor domain (PAS domain)"/>
    <property type="match status" value="2"/>
</dbReference>
<dbReference type="InterPro" id="IPR036097">
    <property type="entry name" value="HisK_dim/P_sf"/>
</dbReference>
<comment type="catalytic activity">
    <reaction evidence="1">
        <text>ATP + protein L-histidine = ADP + protein N-phospho-L-histidine.</text>
        <dbReference type="EC" id="2.7.13.3"/>
    </reaction>
</comment>
<dbReference type="InterPro" id="IPR005467">
    <property type="entry name" value="His_kinase_dom"/>
</dbReference>
<dbReference type="SMART" id="SM00448">
    <property type="entry name" value="REC"/>
    <property type="match status" value="1"/>
</dbReference>
<dbReference type="Gene3D" id="3.30.450.20">
    <property type="entry name" value="PAS domain"/>
    <property type="match status" value="3"/>
</dbReference>
<dbReference type="Gene3D" id="3.40.50.2300">
    <property type="match status" value="1"/>
</dbReference>
<dbReference type="PROSITE" id="PS50113">
    <property type="entry name" value="PAC"/>
    <property type="match status" value="1"/>
</dbReference>
<evidence type="ECO:0000313" key="14">
    <source>
        <dbReference type="Proteomes" id="UP001319200"/>
    </source>
</evidence>
<protein>
    <recommendedName>
        <fullName evidence="2">histidine kinase</fullName>
        <ecNumber evidence="2">2.7.13.3</ecNumber>
    </recommendedName>
</protein>
<feature type="domain" description="Response regulatory" evidence="11">
    <location>
        <begin position="804"/>
        <end position="920"/>
    </location>
</feature>
<dbReference type="InterPro" id="IPR001789">
    <property type="entry name" value="Sig_transdc_resp-reg_receiver"/>
</dbReference>
<dbReference type="PANTHER" id="PTHR43547:SF2">
    <property type="entry name" value="HYBRID SIGNAL TRANSDUCTION HISTIDINE KINASE C"/>
    <property type="match status" value="1"/>
</dbReference>
<dbReference type="Pfam" id="PF00512">
    <property type="entry name" value="HisKA"/>
    <property type="match status" value="2"/>
</dbReference>
<reference evidence="13 14" key="1">
    <citation type="submission" date="2021-05" db="EMBL/GenBank/DDBJ databases">
        <title>A Polyphasic approach of four new species of the genus Ohtaekwangia: Ohtaekwangia histidinii sp. nov., Ohtaekwangia cretensis sp. nov., Ohtaekwangia indiensis sp. nov., Ohtaekwangia reichenbachii sp. nov. from diverse environment.</title>
        <authorList>
            <person name="Octaviana S."/>
        </authorList>
    </citation>
    <scope>NUCLEOTIDE SEQUENCE [LARGE SCALE GENOMIC DNA]</scope>
    <source>
        <strain evidence="13 14">PWU4</strain>
    </source>
</reference>
<dbReference type="InterPro" id="IPR000014">
    <property type="entry name" value="PAS"/>
</dbReference>
<dbReference type="Gene3D" id="2.10.70.100">
    <property type="match status" value="1"/>
</dbReference>
<evidence type="ECO:0000256" key="9">
    <source>
        <dbReference type="PROSITE-ProRule" id="PRU00169"/>
    </source>
</evidence>